<comment type="function">
    <text evidence="9">Participates actively in the response to hyperosmotic and heat shock by preventing the aggregation of stress-denatured proteins and by disaggregating proteins, also in an autonomous, DnaK-independent fashion. Unfolded proteins bind initially to DnaJ; upon interaction with the DnaJ-bound protein, DnaK hydrolyzes its bound ATP, resulting in the formation of a stable complex. GrpE releases ADP from DnaK; ATP binding to DnaK triggers the release of the substrate protein, thus completing the reaction cycle. Several rounds of ATP-dependent interactions between DnaJ, DnaK and GrpE are required for fully efficient folding. Also involved, together with DnaK and GrpE, in the DNA replication of plasmids through activation of initiation proteins.</text>
</comment>
<feature type="zinc finger region" description="CR-type" evidence="10">
    <location>
        <begin position="130"/>
        <end position="212"/>
    </location>
</feature>
<dbReference type="HAMAP" id="MF_01152">
    <property type="entry name" value="DnaJ"/>
    <property type="match status" value="1"/>
</dbReference>
<feature type="binding site" evidence="9">
    <location>
        <position position="146"/>
    </location>
    <ligand>
        <name>Zn(2+)</name>
        <dbReference type="ChEBI" id="CHEBI:29105"/>
        <label>1</label>
    </ligand>
</feature>
<feature type="binding site" evidence="9">
    <location>
        <position position="163"/>
    </location>
    <ligand>
        <name>Zn(2+)</name>
        <dbReference type="ChEBI" id="CHEBI:29105"/>
        <label>2</label>
    </ligand>
</feature>
<feature type="binding site" evidence="9">
    <location>
        <position position="186"/>
    </location>
    <ligand>
        <name>Zn(2+)</name>
        <dbReference type="ChEBI" id="CHEBI:29105"/>
        <label>2</label>
    </ligand>
</feature>
<dbReference type="CDD" id="cd10719">
    <property type="entry name" value="DnaJ_zf"/>
    <property type="match status" value="1"/>
</dbReference>
<feature type="repeat" description="CXXCXGXG motif" evidence="9">
    <location>
        <begin position="160"/>
        <end position="167"/>
    </location>
</feature>
<dbReference type="SMART" id="SM00271">
    <property type="entry name" value="DnaJ"/>
    <property type="match status" value="1"/>
</dbReference>
<feature type="binding site" evidence="9">
    <location>
        <position position="143"/>
    </location>
    <ligand>
        <name>Zn(2+)</name>
        <dbReference type="ChEBI" id="CHEBI:29105"/>
        <label>1</label>
    </ligand>
</feature>
<feature type="binding site" evidence="9">
    <location>
        <position position="203"/>
    </location>
    <ligand>
        <name>Zn(2+)</name>
        <dbReference type="ChEBI" id="CHEBI:29105"/>
        <label>1</label>
    </ligand>
</feature>
<dbReference type="EMBL" id="CP015108">
    <property type="protein sequence ID" value="ARF15584.1"/>
    <property type="molecule type" value="Genomic_DNA"/>
</dbReference>
<dbReference type="PROSITE" id="PS50076">
    <property type="entry name" value="DNAJ_2"/>
    <property type="match status" value="1"/>
</dbReference>
<feature type="binding site" evidence="9">
    <location>
        <position position="160"/>
    </location>
    <ligand>
        <name>Zn(2+)</name>
        <dbReference type="ChEBI" id="CHEBI:29105"/>
        <label>2</label>
    </ligand>
</feature>
<dbReference type="PANTHER" id="PTHR43096:SF48">
    <property type="entry name" value="CHAPERONE PROTEIN DNAJ"/>
    <property type="match status" value="1"/>
</dbReference>
<dbReference type="PROSITE" id="PS51188">
    <property type="entry name" value="ZF_CR"/>
    <property type="match status" value="1"/>
</dbReference>
<evidence type="ECO:0000256" key="9">
    <source>
        <dbReference type="HAMAP-Rule" id="MF_01152"/>
    </source>
</evidence>
<dbReference type="InterPro" id="IPR018253">
    <property type="entry name" value="DnaJ_domain_CS"/>
</dbReference>
<dbReference type="CDD" id="cd06257">
    <property type="entry name" value="DnaJ"/>
    <property type="match status" value="1"/>
</dbReference>
<dbReference type="Gene3D" id="2.10.230.10">
    <property type="entry name" value="Heat shock protein DnaJ, cysteine-rich domain"/>
    <property type="match status" value="1"/>
</dbReference>
<dbReference type="NCBIfam" id="TIGR02349">
    <property type="entry name" value="DnaJ_bact"/>
    <property type="match status" value="1"/>
</dbReference>
<dbReference type="SUPFAM" id="SSF57938">
    <property type="entry name" value="DnaJ/Hsp40 cysteine-rich domain"/>
    <property type="match status" value="1"/>
</dbReference>
<keyword evidence="1 9" id="KW-0963">Cytoplasm</keyword>
<evidence type="ECO:0000313" key="14">
    <source>
        <dbReference type="Proteomes" id="UP000192486"/>
    </source>
</evidence>
<evidence type="ECO:0000256" key="10">
    <source>
        <dbReference type="PROSITE-ProRule" id="PRU00546"/>
    </source>
</evidence>
<evidence type="ECO:0000256" key="4">
    <source>
        <dbReference type="ARBA" id="ARBA00022737"/>
    </source>
</evidence>
<feature type="binding site" evidence="9">
    <location>
        <position position="200"/>
    </location>
    <ligand>
        <name>Zn(2+)</name>
        <dbReference type="ChEBI" id="CHEBI:29105"/>
        <label>1</label>
    </ligand>
</feature>
<evidence type="ECO:0000256" key="8">
    <source>
        <dbReference type="ARBA" id="ARBA00023186"/>
    </source>
</evidence>
<keyword evidence="3 9" id="KW-0479">Metal-binding</keyword>
<dbReference type="NCBIfam" id="NF010873">
    <property type="entry name" value="PRK14280.1"/>
    <property type="match status" value="1"/>
</dbReference>
<dbReference type="Gene3D" id="2.60.260.20">
    <property type="entry name" value="Urease metallochaperone UreE, N-terminal domain"/>
    <property type="match status" value="2"/>
</dbReference>
<protein>
    <recommendedName>
        <fullName evidence="9">Chaperone protein DnaJ</fullName>
    </recommendedName>
</protein>
<comment type="subunit">
    <text evidence="9">Homodimer.</text>
</comment>
<feature type="repeat" description="CXXCXGXG motif" evidence="9">
    <location>
        <begin position="186"/>
        <end position="193"/>
    </location>
</feature>
<keyword evidence="6 9" id="KW-0862">Zinc</keyword>
<evidence type="ECO:0000256" key="2">
    <source>
        <dbReference type="ARBA" id="ARBA00022705"/>
    </source>
</evidence>
<dbReference type="InterPro" id="IPR008971">
    <property type="entry name" value="HSP40/DnaJ_pept-bd"/>
</dbReference>
<dbReference type="InterPro" id="IPR036410">
    <property type="entry name" value="HSP_DnaJ_Cys-rich_dom_sf"/>
</dbReference>
<comment type="domain">
    <text evidence="9">The J domain is necessary and sufficient to stimulate DnaK ATPase activity. Zinc center 1 plays an important role in the autonomous, DnaK-independent chaperone activity of DnaJ. Zinc center 2 is essential for interaction with DnaK and for DnaJ activity.</text>
</comment>
<feature type="domain" description="CR-type" evidence="12">
    <location>
        <begin position="130"/>
        <end position="212"/>
    </location>
</feature>
<keyword evidence="8 9" id="KW-0143">Chaperone</keyword>
<dbReference type="InterPro" id="IPR036869">
    <property type="entry name" value="J_dom_sf"/>
</dbReference>
<dbReference type="SUPFAM" id="SSF46565">
    <property type="entry name" value="Chaperone J-domain"/>
    <property type="match status" value="1"/>
</dbReference>
<keyword evidence="7 9" id="KW-0346">Stress response</keyword>
<accession>A0ABN4YU85</accession>
<comment type="similarity">
    <text evidence="9">Belongs to the DnaJ family.</text>
</comment>
<reference evidence="13 14" key="1">
    <citation type="submission" date="2016-04" db="EMBL/GenBank/DDBJ databases">
        <title>Comparative Genomics and Epigenetics of Sporosarcina ureae.</title>
        <authorList>
            <person name="Oliver A.S."/>
            <person name="Cooper K.K."/>
        </authorList>
    </citation>
    <scope>NUCLEOTIDE SEQUENCE [LARGE SCALE GENOMIC DNA]</scope>
    <source>
        <strain evidence="13 14">S204</strain>
    </source>
</reference>
<dbReference type="Pfam" id="PF00684">
    <property type="entry name" value="DnaJ_CXXCXGXG"/>
    <property type="match status" value="1"/>
</dbReference>
<proteinExistence type="inferred from homology"/>
<dbReference type="SUPFAM" id="SSF49493">
    <property type="entry name" value="HSP40/DnaJ peptide-binding domain"/>
    <property type="match status" value="2"/>
</dbReference>
<keyword evidence="5 9" id="KW-0863">Zinc-finger</keyword>
<dbReference type="PRINTS" id="PR00625">
    <property type="entry name" value="JDOMAIN"/>
</dbReference>
<dbReference type="Pfam" id="PF00226">
    <property type="entry name" value="DnaJ"/>
    <property type="match status" value="1"/>
</dbReference>
<feature type="binding site" evidence="9">
    <location>
        <position position="189"/>
    </location>
    <ligand>
        <name>Zn(2+)</name>
        <dbReference type="ChEBI" id="CHEBI:29105"/>
        <label>2</label>
    </ligand>
</feature>
<evidence type="ECO:0000256" key="5">
    <source>
        <dbReference type="ARBA" id="ARBA00022771"/>
    </source>
</evidence>
<evidence type="ECO:0000256" key="3">
    <source>
        <dbReference type="ARBA" id="ARBA00022723"/>
    </source>
</evidence>
<dbReference type="Proteomes" id="UP000192486">
    <property type="component" value="Chromosome"/>
</dbReference>
<feature type="domain" description="J" evidence="11">
    <location>
        <begin position="5"/>
        <end position="69"/>
    </location>
</feature>
<sequence>MSKRDYYEVLGVSKSATKEEIRKAYRTLSKKYHPDLNKEADAEVKFKEVTEAFEVLSDENKRAEYDQYGHNGPGAGFGGFGGGGADGFGFEDIFSTFFGGSARRRDPNAPQKGNDLQYTMTVDFMDAIFGKETEIDIPREEECDTCDGTGAKKGTSVKTCTECNGSGEISFAQNTPFGQVVNRRTCPTCQGTGKIIPEKCETCRGKGRVTKNKVIKITIPAGVDQGQRLRVGGQGEAGINGGPPGDLYIVFNVRPHKRFIREEDDIILELNLTFPQASLGDELEVQTVHGKVKLKIPAGTQNGTTFRLRGKGVPNVHGHGTGDQHVIVKVLTPKKMTERQKELLREFASIEGESPDEYSSSFFDKIKRTFKGE</sequence>
<dbReference type="InterPro" id="IPR002939">
    <property type="entry name" value="DnaJ_C"/>
</dbReference>
<comment type="subcellular location">
    <subcellularLocation>
        <location evidence="9">Cytoplasm</location>
    </subcellularLocation>
</comment>
<feature type="repeat" description="CXXCXGXG motif" evidence="9">
    <location>
        <begin position="143"/>
        <end position="150"/>
    </location>
</feature>
<feature type="repeat" description="CXXCXGXG motif" evidence="9">
    <location>
        <begin position="200"/>
        <end position="207"/>
    </location>
</feature>
<evidence type="ECO:0000259" key="11">
    <source>
        <dbReference type="PROSITE" id="PS50076"/>
    </source>
</evidence>
<dbReference type="PROSITE" id="PS00636">
    <property type="entry name" value="DNAJ_1"/>
    <property type="match status" value="1"/>
</dbReference>
<dbReference type="PANTHER" id="PTHR43096">
    <property type="entry name" value="DNAJ HOMOLOG 1, MITOCHONDRIAL-RELATED"/>
    <property type="match status" value="1"/>
</dbReference>
<evidence type="ECO:0000256" key="6">
    <source>
        <dbReference type="ARBA" id="ARBA00022833"/>
    </source>
</evidence>
<dbReference type="Gene3D" id="1.10.287.110">
    <property type="entry name" value="DnaJ domain"/>
    <property type="match status" value="1"/>
</dbReference>
<organism evidence="13 14">
    <name type="scientific">Sporosarcina ureae</name>
    <dbReference type="NCBI Taxonomy" id="1571"/>
    <lineage>
        <taxon>Bacteria</taxon>
        <taxon>Bacillati</taxon>
        <taxon>Bacillota</taxon>
        <taxon>Bacilli</taxon>
        <taxon>Bacillales</taxon>
        <taxon>Caryophanaceae</taxon>
        <taxon>Sporosarcina</taxon>
    </lineage>
</organism>
<evidence type="ECO:0000256" key="1">
    <source>
        <dbReference type="ARBA" id="ARBA00022490"/>
    </source>
</evidence>
<gene>
    <name evidence="9" type="primary">dnaJ</name>
    <name evidence="13" type="ORF">SporoS204_16305</name>
</gene>
<dbReference type="RefSeq" id="WP_029054675.1">
    <property type="nucleotide sequence ID" value="NZ_CP015108.1"/>
</dbReference>
<name>A0ABN4YU85_SPOUR</name>
<keyword evidence="14" id="KW-1185">Reference proteome</keyword>
<dbReference type="InterPro" id="IPR001305">
    <property type="entry name" value="HSP_DnaJ_Cys-rich_dom"/>
</dbReference>
<evidence type="ECO:0000256" key="7">
    <source>
        <dbReference type="ARBA" id="ARBA00023016"/>
    </source>
</evidence>
<evidence type="ECO:0000313" key="13">
    <source>
        <dbReference type="EMBL" id="ARF15584.1"/>
    </source>
</evidence>
<dbReference type="InterPro" id="IPR001623">
    <property type="entry name" value="DnaJ_domain"/>
</dbReference>
<dbReference type="CDD" id="cd10747">
    <property type="entry name" value="DnaJ_C"/>
    <property type="match status" value="1"/>
</dbReference>
<dbReference type="Pfam" id="PF01556">
    <property type="entry name" value="DnaJ_C"/>
    <property type="match status" value="1"/>
</dbReference>
<keyword evidence="2 9" id="KW-0235">DNA replication</keyword>
<comment type="cofactor">
    <cofactor evidence="9">
        <name>Zn(2+)</name>
        <dbReference type="ChEBI" id="CHEBI:29105"/>
    </cofactor>
    <text evidence="9">Binds 2 Zn(2+) ions per monomer.</text>
</comment>
<evidence type="ECO:0000259" key="12">
    <source>
        <dbReference type="PROSITE" id="PS51188"/>
    </source>
</evidence>
<dbReference type="InterPro" id="IPR012724">
    <property type="entry name" value="DnaJ"/>
</dbReference>
<keyword evidence="4 9" id="KW-0677">Repeat</keyword>
<dbReference type="NCBIfam" id="NF008035">
    <property type="entry name" value="PRK10767.1"/>
    <property type="match status" value="1"/>
</dbReference>